<dbReference type="AlphaFoldDB" id="A0A269TEA2"/>
<name>A0A269TEA2_MEGEL</name>
<dbReference type="Pfam" id="PF09719">
    <property type="entry name" value="C_GCAxxG_C_C"/>
    <property type="match status" value="1"/>
</dbReference>
<organism evidence="1 2">
    <name type="scientific">Megasphaera elsdenii</name>
    <dbReference type="NCBI Taxonomy" id="907"/>
    <lineage>
        <taxon>Bacteria</taxon>
        <taxon>Bacillati</taxon>
        <taxon>Bacillota</taxon>
        <taxon>Negativicutes</taxon>
        <taxon>Veillonellales</taxon>
        <taxon>Veillonellaceae</taxon>
        <taxon>Megasphaera</taxon>
    </lineage>
</organism>
<reference evidence="1 2" key="1">
    <citation type="submission" date="2020-04" db="EMBL/GenBank/DDBJ databases">
        <authorList>
            <person name="Hitch T.C.A."/>
            <person name="Wylensek D."/>
            <person name="Clavel T."/>
        </authorList>
    </citation>
    <scope>NUCLEOTIDE SEQUENCE [LARGE SCALE GENOMIC DNA]</scope>
    <source>
        <strain evidence="1 2">WCA-386-APC-2A</strain>
    </source>
</reference>
<proteinExistence type="predicted"/>
<gene>
    <name evidence="1" type="ORF">HG933_06725</name>
</gene>
<protein>
    <submittedName>
        <fullName evidence="1">C_GCAxxG_C_C family protein</fullName>
    </submittedName>
</protein>
<dbReference type="Proteomes" id="UP000536773">
    <property type="component" value="Unassembled WGS sequence"/>
</dbReference>
<dbReference type="EMBL" id="JABBJH010000007">
    <property type="protein sequence ID" value="NMK39072.1"/>
    <property type="molecule type" value="Genomic_DNA"/>
</dbReference>
<evidence type="ECO:0000313" key="1">
    <source>
        <dbReference type="EMBL" id="NMK39072.1"/>
    </source>
</evidence>
<accession>A0A269TEA2</accession>
<dbReference type="SUPFAM" id="SSF48695">
    <property type="entry name" value="Multiheme cytochromes"/>
    <property type="match status" value="1"/>
</dbReference>
<dbReference type="InterPro" id="IPR010181">
    <property type="entry name" value="CGCAxxGCC_motif"/>
</dbReference>
<evidence type="ECO:0000313" key="2">
    <source>
        <dbReference type="Proteomes" id="UP000536773"/>
    </source>
</evidence>
<dbReference type="NCBIfam" id="TIGR01909">
    <property type="entry name" value="C_GCAxxG_C_C"/>
    <property type="match status" value="1"/>
</dbReference>
<dbReference type="RefSeq" id="WP_014017148.1">
    <property type="nucleotide sequence ID" value="NZ_AP031433.1"/>
</dbReference>
<comment type="caution">
    <text evidence="1">The sequence shown here is derived from an EMBL/GenBank/DDBJ whole genome shotgun (WGS) entry which is preliminary data.</text>
</comment>
<dbReference type="GeneID" id="97492240"/>
<sequence>MEKVKELAAQYQQAGNNCAETVVKVCNDCLDLKLPPETLRMVSVLGGGVAGSGCICGALNGACLVLGCLAGRTTPEEKTKAEINQPVREFQKIWLDRFKATCCRVLKSPANGGPVSCGDLMADTSVMLLDFIREKKLA</sequence>
<dbReference type="InterPro" id="IPR036280">
    <property type="entry name" value="Multihaem_cyt_sf"/>
</dbReference>